<gene>
    <name evidence="1" type="ORF">A8E72_40940</name>
</gene>
<dbReference type="AlphaFoldDB" id="A0A1V2VQC1"/>
<name>A0A1V2VQC1_9BURK</name>
<accession>A0A1V2VQC1</accession>
<protein>
    <submittedName>
        <fullName evidence="1">Uncharacterized protein</fullName>
    </submittedName>
</protein>
<dbReference type="OrthoDB" id="9906098at2"/>
<sequence length="63" mass="6866">MRAACPTPPWFAGFCAAQARRLRHPRARHPADSIFLPTGAALRAVLCAAVPHRNAGFLNERTT</sequence>
<comment type="caution">
    <text evidence="1">The sequence shown here is derived from an EMBL/GenBank/DDBJ whole genome shotgun (WGS) entry which is preliminary data.</text>
</comment>
<reference evidence="1 2" key="1">
    <citation type="submission" date="2016-08" db="EMBL/GenBank/DDBJ databases">
        <authorList>
            <person name="Seilhamer J.J."/>
        </authorList>
    </citation>
    <scope>NUCLEOTIDE SEQUENCE [LARGE SCALE GENOMIC DNA]</scope>
    <source>
        <strain evidence="1 2">VC14762</strain>
    </source>
</reference>
<evidence type="ECO:0000313" key="2">
    <source>
        <dbReference type="Proteomes" id="UP000188543"/>
    </source>
</evidence>
<proteinExistence type="predicted"/>
<organism evidence="1 2">
    <name type="scientific">Burkholderia cenocepacia</name>
    <dbReference type="NCBI Taxonomy" id="95486"/>
    <lineage>
        <taxon>Bacteria</taxon>
        <taxon>Pseudomonadati</taxon>
        <taxon>Pseudomonadota</taxon>
        <taxon>Betaproteobacteria</taxon>
        <taxon>Burkholderiales</taxon>
        <taxon>Burkholderiaceae</taxon>
        <taxon>Burkholderia</taxon>
        <taxon>Burkholderia cepacia complex</taxon>
    </lineage>
</organism>
<dbReference type="EMBL" id="MUTJ01000113">
    <property type="protein sequence ID" value="ONU73247.1"/>
    <property type="molecule type" value="Genomic_DNA"/>
</dbReference>
<dbReference type="Proteomes" id="UP000188543">
    <property type="component" value="Unassembled WGS sequence"/>
</dbReference>
<evidence type="ECO:0000313" key="1">
    <source>
        <dbReference type="EMBL" id="ONU73247.1"/>
    </source>
</evidence>